<dbReference type="EMBL" id="CM047743">
    <property type="protein sequence ID" value="KAJ0030830.1"/>
    <property type="molecule type" value="Genomic_DNA"/>
</dbReference>
<proteinExistence type="predicted"/>
<dbReference type="Proteomes" id="UP001163603">
    <property type="component" value="Chromosome 8"/>
</dbReference>
<evidence type="ECO:0000313" key="1">
    <source>
        <dbReference type="EMBL" id="KAJ0030830.1"/>
    </source>
</evidence>
<keyword evidence="2" id="KW-1185">Reference proteome</keyword>
<organism evidence="1 2">
    <name type="scientific">Pistacia integerrima</name>
    <dbReference type="NCBI Taxonomy" id="434235"/>
    <lineage>
        <taxon>Eukaryota</taxon>
        <taxon>Viridiplantae</taxon>
        <taxon>Streptophyta</taxon>
        <taxon>Embryophyta</taxon>
        <taxon>Tracheophyta</taxon>
        <taxon>Spermatophyta</taxon>
        <taxon>Magnoliopsida</taxon>
        <taxon>eudicotyledons</taxon>
        <taxon>Gunneridae</taxon>
        <taxon>Pentapetalae</taxon>
        <taxon>rosids</taxon>
        <taxon>malvids</taxon>
        <taxon>Sapindales</taxon>
        <taxon>Anacardiaceae</taxon>
        <taxon>Pistacia</taxon>
    </lineage>
</organism>
<gene>
    <name evidence="1" type="ORF">Pint_14548</name>
</gene>
<accession>A0ACC0Y8I1</accession>
<evidence type="ECO:0000313" key="2">
    <source>
        <dbReference type="Proteomes" id="UP001163603"/>
    </source>
</evidence>
<comment type="caution">
    <text evidence="1">The sequence shown here is derived from an EMBL/GenBank/DDBJ whole genome shotgun (WGS) entry which is preliminary data.</text>
</comment>
<reference evidence="2" key="1">
    <citation type="journal article" date="2023" name="G3 (Bethesda)">
        <title>Genome assembly and association tests identify interacting loci associated with vigor, precocity, and sex in interspecific pistachio rootstocks.</title>
        <authorList>
            <person name="Palmer W."/>
            <person name="Jacygrad E."/>
            <person name="Sagayaradj S."/>
            <person name="Cavanaugh K."/>
            <person name="Han R."/>
            <person name="Bertier L."/>
            <person name="Beede B."/>
            <person name="Kafkas S."/>
            <person name="Golino D."/>
            <person name="Preece J."/>
            <person name="Michelmore R."/>
        </authorList>
    </citation>
    <scope>NUCLEOTIDE SEQUENCE [LARGE SCALE GENOMIC DNA]</scope>
</reference>
<sequence>MTRENVTLMCYWNGRITNGAQGITYEGAVPKPTRVSYETTHNQLLEKMYDITGFDRQQIKMKIICKYPACREFIPVPITDDESLDIVFDVARKPGTNCLELYLEREPASIDSQINITTQIHVDNQVTIPVCYDNQHRSEAIWAGEDPGVLTCRQRLGTMMREWQLDHRICHFVVEAGFYGVYRIGLIQLDWPLVTALVERWRQETHTFHFVVGESTITLQDVAVLLGLCIHGYPVIGSADLQWDDLCEELLGVRPDPSVLHGSTLKLKWLRGHFQHLPLDADAVTMRCYARAYILWAWERLHIGCPERFVAQEQDSVVPDGEAVKNKVQVSEVEMVNQETLPADPLGCRWRSPVIRRDNPQRALKFYRDQLDQQTYDQMIWQPYTSELLVSPADVCVRDQHVWRTIVPLICFDIVEWHRPDRVLRQFGLKQGIPVQCDTKVRIHAIDRRGRHHYNWKAYHQQYIKLWASREKSMVTVEPEESAMDYHDLGMSHLLVHSLTNIHNQCTATLGTFTSESAMQSLTDIWIMCTRVLQMIGEIRHLEIIPAPTTTMAPPSPSQANDMEGLPLLIAQMPTKTKSLSLRGRSRALGTQQKAMEPVIISQHSSLQVAVASLTASSQSNDIHIKEPSTLNLEGFAALVESMHPLEGETTTEKVPLYPHCDYEESPCLTQVKSSHVTKHNKKPKFL</sequence>
<name>A0ACC0Y8I1_9ROSI</name>
<protein>
    <submittedName>
        <fullName evidence="1">Uncharacterized protein</fullName>
    </submittedName>
</protein>